<keyword evidence="9" id="KW-1185">Reference proteome</keyword>
<dbReference type="PROSITE" id="PS50531">
    <property type="entry name" value="HTH_IS21"/>
    <property type="match status" value="1"/>
</dbReference>
<keyword evidence="4" id="KW-0233">DNA recombination</keyword>
<dbReference type="EMBL" id="FPAB01000024">
    <property type="protein sequence ID" value="SFT24153.1"/>
    <property type="molecule type" value="Genomic_DNA"/>
</dbReference>
<keyword evidence="2" id="KW-0815">Transposition</keyword>
<accession>A0A1I6WDU1</accession>
<evidence type="ECO:0000313" key="9">
    <source>
        <dbReference type="Proteomes" id="UP000198873"/>
    </source>
</evidence>
<dbReference type="GO" id="GO:0006310">
    <property type="term" value="P:DNA recombination"/>
    <property type="evidence" value="ECO:0007669"/>
    <property type="project" value="UniProtKB-KW"/>
</dbReference>
<dbReference type="NCBIfam" id="NF033546">
    <property type="entry name" value="transpos_IS21"/>
    <property type="match status" value="1"/>
</dbReference>
<dbReference type="InterPro" id="IPR001584">
    <property type="entry name" value="Integrase_cat-core"/>
</dbReference>
<dbReference type="RefSeq" id="WP_107407843.1">
    <property type="nucleotide sequence ID" value="NZ_FPAB01000024.1"/>
</dbReference>
<evidence type="ECO:0000259" key="7">
    <source>
        <dbReference type="PROSITE" id="PS50994"/>
    </source>
</evidence>
<dbReference type="InterPro" id="IPR054353">
    <property type="entry name" value="IstA-like_C"/>
</dbReference>
<feature type="domain" description="Integrase catalytic" evidence="7">
    <location>
        <begin position="140"/>
        <end position="330"/>
    </location>
</feature>
<dbReference type="AlphaFoldDB" id="A0A1I6WDU1"/>
<evidence type="ECO:0000313" key="8">
    <source>
        <dbReference type="EMBL" id="SFT24153.1"/>
    </source>
</evidence>
<keyword evidence="3" id="KW-0238">DNA-binding</keyword>
<organism evidence="8 9">
    <name type="scientific">Streptomyces harbinensis</name>
    <dbReference type="NCBI Taxonomy" id="1176198"/>
    <lineage>
        <taxon>Bacteria</taxon>
        <taxon>Bacillati</taxon>
        <taxon>Actinomycetota</taxon>
        <taxon>Actinomycetes</taxon>
        <taxon>Kitasatosporales</taxon>
        <taxon>Streptomycetaceae</taxon>
        <taxon>Streptomyces</taxon>
    </lineage>
</organism>
<evidence type="ECO:0000256" key="4">
    <source>
        <dbReference type="ARBA" id="ARBA00023172"/>
    </source>
</evidence>
<sequence>MDEGRQEVVLDPNRWLEVRRFRGLYESGAMSLRQVARETGLNRRTVTKYLNSQAPVAPPKRAANGRRRQRIVDEFAPLIDVMLRAEILLKAAVIHERLVAEYGFTGNYQRVKLYLQEARPRVAEELGITPGELAGLHRRFEVVPGAQAQVDWGDEGRILAHVGIPKVYSFHMTLSYSRDPFCCFTTSQDLATFFECHRQAFAHFGGVPMAIVYDRTKTVVRRHVAPGEAVPLHPEAVAFAGHYDFDPDVLAAYRPTGKGRVERQVAIVRDHVLAGRAFASVEEMNSAFTAWVPLRRAKVHGTHGEVIGVRAVRDHTALRPLPQIPYVVAQRHLRYVGKDCLVAFEANLYSVPARKVRPRQLVEVRATRSQVTLHATTPGPDGQTLLAVHPRAGGRGARVVDESHWDGLPTGSGRTVTAGGEGPASRTHKFRDAEAESLMALLNRAAAARIEVGRRPLSVYDELTGTRPFTTHPSTKESS</sequence>
<dbReference type="Proteomes" id="UP000198873">
    <property type="component" value="Unassembled WGS sequence"/>
</dbReference>
<dbReference type="InterPro" id="IPR012337">
    <property type="entry name" value="RNaseH-like_sf"/>
</dbReference>
<dbReference type="GO" id="GO:0015074">
    <property type="term" value="P:DNA integration"/>
    <property type="evidence" value="ECO:0007669"/>
    <property type="project" value="InterPro"/>
</dbReference>
<dbReference type="PANTHER" id="PTHR35004:SF6">
    <property type="entry name" value="TRANSPOSASE"/>
    <property type="match status" value="1"/>
</dbReference>
<comment type="similarity">
    <text evidence="1">Belongs to the transposase IS21/IS408/IS1162 family.</text>
</comment>
<dbReference type="GO" id="GO:0003677">
    <property type="term" value="F:DNA binding"/>
    <property type="evidence" value="ECO:0007669"/>
    <property type="project" value="UniProtKB-KW"/>
</dbReference>
<gene>
    <name evidence="8" type="ORF">SAMN05444716_1241</name>
</gene>
<evidence type="ECO:0000256" key="2">
    <source>
        <dbReference type="ARBA" id="ARBA00022578"/>
    </source>
</evidence>
<evidence type="ECO:0000256" key="1">
    <source>
        <dbReference type="ARBA" id="ARBA00009277"/>
    </source>
</evidence>
<dbReference type="Pfam" id="PF00665">
    <property type="entry name" value="rve"/>
    <property type="match status" value="1"/>
</dbReference>
<dbReference type="GO" id="GO:0032196">
    <property type="term" value="P:transposition"/>
    <property type="evidence" value="ECO:0007669"/>
    <property type="project" value="UniProtKB-KW"/>
</dbReference>
<dbReference type="InterPro" id="IPR017894">
    <property type="entry name" value="HTH_IS21_transposase_type"/>
</dbReference>
<dbReference type="InterPro" id="IPR036397">
    <property type="entry name" value="RNaseH_sf"/>
</dbReference>
<dbReference type="SUPFAM" id="SSF53098">
    <property type="entry name" value="Ribonuclease H-like"/>
    <property type="match status" value="1"/>
</dbReference>
<feature type="domain" description="HTH IS21-type" evidence="6">
    <location>
        <begin position="17"/>
        <end position="83"/>
    </location>
</feature>
<evidence type="ECO:0000256" key="5">
    <source>
        <dbReference type="SAM" id="MobiDB-lite"/>
    </source>
</evidence>
<reference evidence="9" key="1">
    <citation type="submission" date="2016-10" db="EMBL/GenBank/DDBJ databases">
        <authorList>
            <person name="Varghese N."/>
            <person name="Submissions S."/>
        </authorList>
    </citation>
    <scope>NUCLEOTIDE SEQUENCE [LARGE SCALE GENOMIC DNA]</scope>
    <source>
        <strain evidence="9">CGMCC 4.7047</strain>
    </source>
</reference>
<proteinExistence type="inferred from homology"/>
<dbReference type="Gene3D" id="3.30.420.10">
    <property type="entry name" value="Ribonuclease H-like superfamily/Ribonuclease H"/>
    <property type="match status" value="1"/>
</dbReference>
<name>A0A1I6WDU1_9ACTN</name>
<protein>
    <submittedName>
        <fullName evidence="8">Transposase</fullName>
    </submittedName>
</protein>
<evidence type="ECO:0000259" key="6">
    <source>
        <dbReference type="PROSITE" id="PS50531"/>
    </source>
</evidence>
<evidence type="ECO:0000256" key="3">
    <source>
        <dbReference type="ARBA" id="ARBA00023125"/>
    </source>
</evidence>
<feature type="region of interest" description="Disordered" evidence="5">
    <location>
        <begin position="404"/>
        <end position="427"/>
    </location>
</feature>
<dbReference type="PANTHER" id="PTHR35004">
    <property type="entry name" value="TRANSPOSASE RV3428C-RELATED"/>
    <property type="match status" value="1"/>
</dbReference>
<dbReference type="PROSITE" id="PS50994">
    <property type="entry name" value="INTEGRASE"/>
    <property type="match status" value="1"/>
</dbReference>
<dbReference type="STRING" id="1176198.SAMN05444716_1241"/>
<dbReference type="Pfam" id="PF22483">
    <property type="entry name" value="Mu-transpos_C_2"/>
    <property type="match status" value="1"/>
</dbReference>